<dbReference type="EMBL" id="BQFW01000001">
    <property type="protein sequence ID" value="GJJ68425.1"/>
    <property type="molecule type" value="Genomic_DNA"/>
</dbReference>
<dbReference type="AlphaFoldDB" id="A0A9P3LSA7"/>
<evidence type="ECO:0000256" key="1">
    <source>
        <dbReference type="SAM" id="MobiDB-lite"/>
    </source>
</evidence>
<organism evidence="3 4">
    <name type="scientific">Entomortierella parvispora</name>
    <dbReference type="NCBI Taxonomy" id="205924"/>
    <lineage>
        <taxon>Eukaryota</taxon>
        <taxon>Fungi</taxon>
        <taxon>Fungi incertae sedis</taxon>
        <taxon>Mucoromycota</taxon>
        <taxon>Mortierellomycotina</taxon>
        <taxon>Mortierellomycetes</taxon>
        <taxon>Mortierellales</taxon>
        <taxon>Mortierellaceae</taxon>
        <taxon>Entomortierella</taxon>
    </lineage>
</organism>
<keyword evidence="2" id="KW-0812">Transmembrane</keyword>
<feature type="region of interest" description="Disordered" evidence="1">
    <location>
        <begin position="41"/>
        <end position="98"/>
    </location>
</feature>
<gene>
    <name evidence="3" type="ORF">EMPS_00771</name>
</gene>
<keyword evidence="4" id="KW-1185">Reference proteome</keyword>
<keyword evidence="2" id="KW-0472">Membrane</keyword>
<dbReference type="Proteomes" id="UP000827284">
    <property type="component" value="Unassembled WGS sequence"/>
</dbReference>
<accession>A0A9P3LSA7</accession>
<sequence length="162" mass="17360">MVSSTITLVLVIIAAFLLILFVMANLAKVISASLRSLEQRAQARNGPQKPTTPSGALARAAQEANPRRRFGIPLSALPVTRPTQATASPISTTQENPSTTVHIEEAPVLLVSESEELPAYEARSEVGDCPERVVDLPLESFAEAHPPSYVLPSLEHGQSRTV</sequence>
<protein>
    <submittedName>
        <fullName evidence="3">Uncharacterized protein</fullName>
    </submittedName>
</protein>
<evidence type="ECO:0000313" key="4">
    <source>
        <dbReference type="Proteomes" id="UP000827284"/>
    </source>
</evidence>
<name>A0A9P3LSA7_9FUNG</name>
<keyword evidence="2" id="KW-1133">Transmembrane helix</keyword>
<evidence type="ECO:0000256" key="2">
    <source>
        <dbReference type="SAM" id="Phobius"/>
    </source>
</evidence>
<proteinExistence type="predicted"/>
<reference evidence="3" key="1">
    <citation type="submission" date="2021-11" db="EMBL/GenBank/DDBJ databases">
        <authorList>
            <person name="Herlambang A."/>
            <person name="Guo Y."/>
            <person name="Takashima Y."/>
            <person name="Nishizawa T."/>
        </authorList>
    </citation>
    <scope>NUCLEOTIDE SEQUENCE</scope>
    <source>
        <strain evidence="3">E1425</strain>
    </source>
</reference>
<reference evidence="3" key="2">
    <citation type="journal article" date="2022" name="Microbiol. Resour. Announc.">
        <title>Whole-Genome Sequence of Entomortierella parvispora E1425, a Mucoromycotan Fungus Associated with Burkholderiaceae-Related Endosymbiotic Bacteria.</title>
        <authorList>
            <person name="Herlambang A."/>
            <person name="Guo Y."/>
            <person name="Takashima Y."/>
            <person name="Narisawa K."/>
            <person name="Ohta H."/>
            <person name="Nishizawa T."/>
        </authorList>
    </citation>
    <scope>NUCLEOTIDE SEQUENCE</scope>
    <source>
        <strain evidence="3">E1425</strain>
    </source>
</reference>
<comment type="caution">
    <text evidence="3">The sequence shown here is derived from an EMBL/GenBank/DDBJ whole genome shotgun (WGS) entry which is preliminary data.</text>
</comment>
<feature type="transmembrane region" description="Helical" evidence="2">
    <location>
        <begin position="6"/>
        <end position="27"/>
    </location>
</feature>
<feature type="compositionally biased region" description="Polar residues" evidence="1">
    <location>
        <begin position="81"/>
        <end position="98"/>
    </location>
</feature>
<evidence type="ECO:0000313" key="3">
    <source>
        <dbReference type="EMBL" id="GJJ68425.1"/>
    </source>
</evidence>